<proteinExistence type="predicted"/>
<protein>
    <recommendedName>
        <fullName evidence="3">Bacterial Ig-like domain-containing protein</fullName>
    </recommendedName>
</protein>
<evidence type="ECO:0000313" key="2">
    <source>
        <dbReference type="Proteomes" id="UP000608522"/>
    </source>
</evidence>
<dbReference type="SUPFAM" id="SSF53474">
    <property type="entry name" value="alpha/beta-Hydrolases"/>
    <property type="match status" value="1"/>
</dbReference>
<evidence type="ECO:0000313" key="1">
    <source>
        <dbReference type="EMBL" id="GHI82111.1"/>
    </source>
</evidence>
<accession>A0ABQ3TNX9</accession>
<dbReference type="RefSeq" id="WP_202203114.1">
    <property type="nucleotide sequence ID" value="NZ_BAAATO010000017.1"/>
</dbReference>
<dbReference type="Proteomes" id="UP000608522">
    <property type="component" value="Unassembled WGS sequence"/>
</dbReference>
<organism evidence="1 2">
    <name type="scientific">Streptomyces spororaveus</name>
    <dbReference type="NCBI Taxonomy" id="284039"/>
    <lineage>
        <taxon>Bacteria</taxon>
        <taxon>Bacillati</taxon>
        <taxon>Actinomycetota</taxon>
        <taxon>Actinomycetes</taxon>
        <taxon>Kitasatosporales</taxon>
        <taxon>Streptomycetaceae</taxon>
        <taxon>Streptomyces</taxon>
    </lineage>
</organism>
<keyword evidence="2" id="KW-1185">Reference proteome</keyword>
<sequence>MSKTAQSTRRVFTGVDSSGAVPIEYRFSHARNGNRHLVVVFANRYATNEYGWANGKLDLLRSNILWIRDLFDGANTYYLCKGMDFSLEQSVAGVISRVMGSLGLSPDQVTMFGSSKGGSAALFYGLKYGFRNIVASVPQFRIGTRVKEGNPEAVRVMMGEATEHNVRVLDSVLPDLVHSGANRAANIYLVTSPQDEQYASQVEPYVRLFQGHENFNFVYNDSPLITDHGKVTLRNLPTLIGLLNLLVEGITPRFGMVRNGYEEPTRDTSAIDAYLTQTSLVQGDESFPRPVVLTPTTEERVPANTVRFTGTAVGAVRVSFWQDGKHKGSAPVAADGTWVWERSSPWPKGRHVVRLFAADANNYQTERTEVVFTAVENASAALPEYEPAPAPLPRPAQRLVLSVTAPAAHQQLPGPAVGFAGYAPGAVRVDFQEGGAALGTCEVRADGSWAWEPGWAWNQGDHFVEAIAVDAVGNASPWTAVPFTLIMNSYPAPEQGAYFNARY</sequence>
<gene>
    <name evidence="1" type="ORF">Sspor_76720</name>
</gene>
<dbReference type="InterPro" id="IPR029058">
    <property type="entry name" value="AB_hydrolase_fold"/>
</dbReference>
<name>A0ABQ3TNX9_9ACTN</name>
<comment type="caution">
    <text evidence="1">The sequence shown here is derived from an EMBL/GenBank/DDBJ whole genome shotgun (WGS) entry which is preliminary data.</text>
</comment>
<dbReference type="Gene3D" id="3.30.420.430">
    <property type="match status" value="1"/>
</dbReference>
<evidence type="ECO:0008006" key="3">
    <source>
        <dbReference type="Google" id="ProtNLM"/>
    </source>
</evidence>
<reference evidence="2" key="1">
    <citation type="submission" date="2023-07" db="EMBL/GenBank/DDBJ databases">
        <title>Whole genome shotgun sequence of Streptomyces spororaveus NBRC 15456.</title>
        <authorList>
            <person name="Komaki H."/>
            <person name="Tamura T."/>
        </authorList>
    </citation>
    <scope>NUCLEOTIDE SEQUENCE [LARGE SCALE GENOMIC DNA]</scope>
    <source>
        <strain evidence="2">NBRC 15456</strain>
    </source>
</reference>
<dbReference type="EMBL" id="BNED01000005">
    <property type="protein sequence ID" value="GHI82111.1"/>
    <property type="molecule type" value="Genomic_DNA"/>
</dbReference>